<protein>
    <submittedName>
        <fullName evidence="9">AI-2E family transporter</fullName>
    </submittedName>
</protein>
<feature type="transmembrane region" description="Helical" evidence="8">
    <location>
        <begin position="71"/>
        <end position="93"/>
    </location>
</feature>
<feature type="transmembrane region" description="Helical" evidence="8">
    <location>
        <begin position="164"/>
        <end position="183"/>
    </location>
</feature>
<proteinExistence type="inferred from homology"/>
<evidence type="ECO:0000256" key="8">
    <source>
        <dbReference type="SAM" id="Phobius"/>
    </source>
</evidence>
<reference evidence="9 10" key="1">
    <citation type="journal article" date="2022" name="Microbiol. Res.">
        <title>Comparative genome analysis, predicted lifestyle and antimicrobial strategies of Lactococcus carnosus and Lactococcus paracarnosus isolated from meat.</title>
        <authorList>
            <person name="Werum V."/>
            <person name="Ehrmann M."/>
            <person name="Vogel R."/>
            <person name="Hilgarth M."/>
        </authorList>
    </citation>
    <scope>NUCLEOTIDE SEQUENCE [LARGE SCALE GENOMIC DNA]</scope>
    <source>
        <strain evidence="9 10">TMW21897</strain>
    </source>
</reference>
<evidence type="ECO:0000256" key="7">
    <source>
        <dbReference type="ARBA" id="ARBA00023136"/>
    </source>
</evidence>
<feature type="transmembrane region" description="Helical" evidence="8">
    <location>
        <begin position="7"/>
        <end position="31"/>
    </location>
</feature>
<evidence type="ECO:0000256" key="2">
    <source>
        <dbReference type="ARBA" id="ARBA00009773"/>
    </source>
</evidence>
<comment type="similarity">
    <text evidence="2">Belongs to the autoinducer-2 exporter (AI-2E) (TC 2.A.86) family.</text>
</comment>
<evidence type="ECO:0000256" key="5">
    <source>
        <dbReference type="ARBA" id="ARBA00022692"/>
    </source>
</evidence>
<accession>A0ABT0AJS4</accession>
<dbReference type="PANTHER" id="PTHR21716:SF53">
    <property type="entry name" value="PERMEASE PERM-RELATED"/>
    <property type="match status" value="1"/>
</dbReference>
<sequence length="375" mass="42052">MFKNSKLFFWTIELFAVLGVIWISTHIGFVFKPVTTLFSLVFLPFIIAGFLYYVFNPLVMFLEEKLKLPRIWGIVLVFVLLIGLLSYTVISLVPRVITQLSDLIIASGSIVPELQKWVDKLSANPAFKEIDFKTLINKANISYMDILQNLLSGVTFSLSNVVNAIFKVAMILSLVPILLFYMLKDGKNMLPFLKKTLLKRDKLNIISLLDDMNTTISKYISGAAIDCLFIFVTVFIAYLIIGVPYAFLFAAFSAITNLIPYLGPYIGLIPVLFSIGFTDPVRALIAALVVLTLQQIDGNIIYPKVVGSAIEVHPVTIMVLMLVTGSLYGLIGMLVAVPFYSLAKEVVKFLWRLWENHKLVQLGGDGKEKYDIIEK</sequence>
<dbReference type="InterPro" id="IPR002549">
    <property type="entry name" value="AI-2E-like"/>
</dbReference>
<gene>
    <name evidence="9" type="ORF">GYN19_02340</name>
</gene>
<name>A0ABT0AJS4_9LACT</name>
<feature type="transmembrane region" description="Helical" evidence="8">
    <location>
        <begin position="315"/>
        <end position="343"/>
    </location>
</feature>
<keyword evidence="4" id="KW-1003">Cell membrane</keyword>
<feature type="transmembrane region" description="Helical" evidence="8">
    <location>
        <begin position="227"/>
        <end position="252"/>
    </location>
</feature>
<feature type="transmembrane region" description="Helical" evidence="8">
    <location>
        <begin position="284"/>
        <end position="303"/>
    </location>
</feature>
<dbReference type="Proteomes" id="UP001522462">
    <property type="component" value="Unassembled WGS sequence"/>
</dbReference>
<feature type="transmembrane region" description="Helical" evidence="8">
    <location>
        <begin position="37"/>
        <end position="59"/>
    </location>
</feature>
<organism evidence="9 10">
    <name type="scientific">Pseudolactococcus paracarnosus</name>
    <dbReference type="NCBI Taxonomy" id="2749962"/>
    <lineage>
        <taxon>Bacteria</taxon>
        <taxon>Bacillati</taxon>
        <taxon>Bacillota</taxon>
        <taxon>Bacilli</taxon>
        <taxon>Lactobacillales</taxon>
        <taxon>Streptococcaceae</taxon>
        <taxon>Pseudolactococcus</taxon>
    </lineage>
</organism>
<keyword evidence="3" id="KW-0813">Transport</keyword>
<dbReference type="RefSeq" id="WP_243913679.1">
    <property type="nucleotide sequence ID" value="NZ_JAAECY010000003.1"/>
</dbReference>
<evidence type="ECO:0000313" key="10">
    <source>
        <dbReference type="Proteomes" id="UP001522462"/>
    </source>
</evidence>
<evidence type="ECO:0000256" key="6">
    <source>
        <dbReference type="ARBA" id="ARBA00022989"/>
    </source>
</evidence>
<feature type="transmembrane region" description="Helical" evidence="8">
    <location>
        <begin position="258"/>
        <end position="277"/>
    </location>
</feature>
<evidence type="ECO:0000256" key="1">
    <source>
        <dbReference type="ARBA" id="ARBA00004651"/>
    </source>
</evidence>
<comment type="subcellular location">
    <subcellularLocation>
        <location evidence="1">Cell membrane</location>
        <topology evidence="1">Multi-pass membrane protein</topology>
    </subcellularLocation>
</comment>
<evidence type="ECO:0000256" key="3">
    <source>
        <dbReference type="ARBA" id="ARBA00022448"/>
    </source>
</evidence>
<evidence type="ECO:0000256" key="4">
    <source>
        <dbReference type="ARBA" id="ARBA00022475"/>
    </source>
</evidence>
<dbReference type="Pfam" id="PF01594">
    <property type="entry name" value="AI-2E_transport"/>
    <property type="match status" value="1"/>
</dbReference>
<dbReference type="PANTHER" id="PTHR21716">
    <property type="entry name" value="TRANSMEMBRANE PROTEIN"/>
    <property type="match status" value="1"/>
</dbReference>
<keyword evidence="6 8" id="KW-1133">Transmembrane helix</keyword>
<keyword evidence="5 8" id="KW-0812">Transmembrane</keyword>
<dbReference type="EMBL" id="JAAEDA010000002">
    <property type="protein sequence ID" value="MCJ1976796.1"/>
    <property type="molecule type" value="Genomic_DNA"/>
</dbReference>
<comment type="caution">
    <text evidence="9">The sequence shown here is derived from an EMBL/GenBank/DDBJ whole genome shotgun (WGS) entry which is preliminary data.</text>
</comment>
<keyword evidence="10" id="KW-1185">Reference proteome</keyword>
<keyword evidence="7 8" id="KW-0472">Membrane</keyword>
<evidence type="ECO:0000313" key="9">
    <source>
        <dbReference type="EMBL" id="MCJ1976796.1"/>
    </source>
</evidence>